<evidence type="ECO:0000313" key="1">
    <source>
        <dbReference type="EMBL" id="MFB9754222.1"/>
    </source>
</evidence>
<keyword evidence="2" id="KW-1185">Reference proteome</keyword>
<dbReference type="RefSeq" id="WP_344914060.1">
    <property type="nucleotide sequence ID" value="NZ_BAAAYO010000013.1"/>
</dbReference>
<protein>
    <submittedName>
        <fullName evidence="1">Phage tail protein</fullName>
    </submittedName>
</protein>
<dbReference type="Proteomes" id="UP001589619">
    <property type="component" value="Unassembled WGS sequence"/>
</dbReference>
<dbReference type="EMBL" id="JBHMAG010000014">
    <property type="protein sequence ID" value="MFB9754222.1"/>
    <property type="molecule type" value="Genomic_DNA"/>
</dbReference>
<comment type="caution">
    <text evidence="1">The sequence shown here is derived from an EMBL/GenBank/DDBJ whole genome shotgun (WGS) entry which is preliminary data.</text>
</comment>
<accession>A0ABV5W1D4</accession>
<sequence>MSRKPLMEYLPELYREVREFEGLTAAEDAELASLGEAIGKWQDDQFVWTSGEAAVKRREKQLAIMADPQSETLEFRKIRIINRYSTKPPFTERYLQDRLDFLFGPGKAQVQVDVHSCVLTIAVSIPDASFFKEMEYTIKAVKPAHLVYNQSTALGAQIGLRESVYKIPLARRTTLGTSWKLGQTPFAERGQEVQVK</sequence>
<dbReference type="Pfam" id="PF10076">
    <property type="entry name" value="Phage_Mu_Gp48"/>
    <property type="match status" value="1"/>
</dbReference>
<gene>
    <name evidence="1" type="ORF">ACFFNY_21850</name>
</gene>
<evidence type="ECO:0000313" key="2">
    <source>
        <dbReference type="Proteomes" id="UP001589619"/>
    </source>
</evidence>
<reference evidence="1 2" key="1">
    <citation type="submission" date="2024-09" db="EMBL/GenBank/DDBJ databases">
        <authorList>
            <person name="Sun Q."/>
            <person name="Mori K."/>
        </authorList>
    </citation>
    <scope>NUCLEOTIDE SEQUENCE [LARGE SCALE GENOMIC DNA]</scope>
    <source>
        <strain evidence="1 2">JCM 12520</strain>
    </source>
</reference>
<name>A0ABV5W1D4_9BACL</name>
<dbReference type="InterPro" id="IPR018755">
    <property type="entry name" value="Phage_Mu_Gp48"/>
</dbReference>
<proteinExistence type="predicted"/>
<organism evidence="1 2">
    <name type="scientific">Paenibacillus hodogayensis</name>
    <dbReference type="NCBI Taxonomy" id="279208"/>
    <lineage>
        <taxon>Bacteria</taxon>
        <taxon>Bacillati</taxon>
        <taxon>Bacillota</taxon>
        <taxon>Bacilli</taxon>
        <taxon>Bacillales</taxon>
        <taxon>Paenibacillaceae</taxon>
        <taxon>Paenibacillus</taxon>
    </lineage>
</organism>